<keyword evidence="2" id="KW-0472">Membrane</keyword>
<name>A0A7S9PVC2_EPIFF</name>
<keyword evidence="2" id="KW-1133">Transmembrane helix</keyword>
<dbReference type="AlphaFoldDB" id="A0A7S9PVC2"/>
<reference evidence="3 4" key="1">
    <citation type="journal article" date="2018" name="PLoS Genet.">
        <title>Repeat elements organise 3D genome structure and mediate transcription in the filamentous fungus Epichloe festucae.</title>
        <authorList>
            <person name="Winter D.J."/>
            <person name="Ganley A.R.D."/>
            <person name="Young C.A."/>
            <person name="Liachko I."/>
            <person name="Schardl C.L."/>
            <person name="Dupont P.Y."/>
            <person name="Berry D."/>
            <person name="Ram A."/>
            <person name="Scott B."/>
            <person name="Cox M.P."/>
        </authorList>
    </citation>
    <scope>NUCLEOTIDE SEQUENCE [LARGE SCALE GENOMIC DNA]</scope>
    <source>
        <strain evidence="3 4">Fl1</strain>
    </source>
</reference>
<feature type="compositionally biased region" description="Polar residues" evidence="1">
    <location>
        <begin position="127"/>
        <end position="137"/>
    </location>
</feature>
<evidence type="ECO:0000313" key="4">
    <source>
        <dbReference type="Proteomes" id="UP000594364"/>
    </source>
</evidence>
<keyword evidence="2" id="KW-0812">Transmembrane</keyword>
<evidence type="ECO:0000313" key="3">
    <source>
        <dbReference type="EMBL" id="QPG99515.1"/>
    </source>
</evidence>
<sequence>MASTAWIRHRRGVEAQLPYNPRQWIVVGITASILVLTGITIAFTILYIKWGCCCRRRRRPYEEVSSREWPHPELAIPRHYSGLSRCGSLDPNHEYQRLYIIQKSLAGRAASHDSHADNSDHSRNDTAQKPINMQKSSCQERKVGVSGLNQEGCTGQQSKQPEAPARGCGARA</sequence>
<dbReference type="Proteomes" id="UP000594364">
    <property type="component" value="Chromosome 3"/>
</dbReference>
<evidence type="ECO:0000256" key="1">
    <source>
        <dbReference type="SAM" id="MobiDB-lite"/>
    </source>
</evidence>
<proteinExistence type="predicted"/>
<feature type="compositionally biased region" description="Polar residues" evidence="1">
    <location>
        <begin position="147"/>
        <end position="160"/>
    </location>
</feature>
<organism evidence="3 4">
    <name type="scientific">Epichloe festucae (strain Fl1)</name>
    <dbReference type="NCBI Taxonomy" id="877507"/>
    <lineage>
        <taxon>Eukaryota</taxon>
        <taxon>Fungi</taxon>
        <taxon>Dikarya</taxon>
        <taxon>Ascomycota</taxon>
        <taxon>Pezizomycotina</taxon>
        <taxon>Sordariomycetes</taxon>
        <taxon>Hypocreomycetidae</taxon>
        <taxon>Hypocreales</taxon>
        <taxon>Clavicipitaceae</taxon>
        <taxon>Epichloe</taxon>
    </lineage>
</organism>
<feature type="region of interest" description="Disordered" evidence="1">
    <location>
        <begin position="110"/>
        <end position="172"/>
    </location>
</feature>
<accession>A0A7S9PVC2</accession>
<feature type="compositionally biased region" description="Basic and acidic residues" evidence="1">
    <location>
        <begin position="110"/>
        <end position="126"/>
    </location>
</feature>
<protein>
    <submittedName>
        <fullName evidence="3">Uncharacterized protein</fullName>
    </submittedName>
</protein>
<feature type="transmembrane region" description="Helical" evidence="2">
    <location>
        <begin position="24"/>
        <end position="48"/>
    </location>
</feature>
<keyword evidence="4" id="KW-1185">Reference proteome</keyword>
<dbReference type="OrthoDB" id="4952084at2759"/>
<evidence type="ECO:0000256" key="2">
    <source>
        <dbReference type="SAM" id="Phobius"/>
    </source>
</evidence>
<gene>
    <name evidence="3" type="ORF">C2857_001970</name>
</gene>
<dbReference type="EMBL" id="CP031387">
    <property type="protein sequence ID" value="QPG99515.1"/>
    <property type="molecule type" value="Genomic_DNA"/>
</dbReference>